<name>A0A7W8QSU8_9ACTN</name>
<organism evidence="2 3">
    <name type="scientific">Nocardiopsis composta</name>
    <dbReference type="NCBI Taxonomy" id="157465"/>
    <lineage>
        <taxon>Bacteria</taxon>
        <taxon>Bacillati</taxon>
        <taxon>Actinomycetota</taxon>
        <taxon>Actinomycetes</taxon>
        <taxon>Streptosporangiales</taxon>
        <taxon>Nocardiopsidaceae</taxon>
        <taxon>Nocardiopsis</taxon>
    </lineage>
</organism>
<accession>A0A7W8QSU8</accession>
<keyword evidence="1" id="KW-0812">Transmembrane</keyword>
<dbReference type="RefSeq" id="WP_184396099.1">
    <property type="nucleotide sequence ID" value="NZ_BAAAJD010000028.1"/>
</dbReference>
<keyword evidence="3" id="KW-1185">Reference proteome</keyword>
<gene>
    <name evidence="2" type="ORF">HDA36_005015</name>
</gene>
<keyword evidence="1" id="KW-1133">Transmembrane helix</keyword>
<sequence length="112" mass="11977">MTTTLTAAAEAATRYGPGWAGHGPPPFAPFVGAAMLCLLILLIALGAFLLVRAKKGHHRPPWAGGPSAESPENAARRVLADRFAKGDITVEEFMERASALNWTPGQEERGRR</sequence>
<feature type="transmembrane region" description="Helical" evidence="1">
    <location>
        <begin position="27"/>
        <end position="51"/>
    </location>
</feature>
<dbReference type="EMBL" id="JACHDB010000001">
    <property type="protein sequence ID" value="MBB5434931.1"/>
    <property type="molecule type" value="Genomic_DNA"/>
</dbReference>
<reference evidence="2 3" key="1">
    <citation type="submission" date="2020-08" db="EMBL/GenBank/DDBJ databases">
        <title>Sequencing the genomes of 1000 actinobacteria strains.</title>
        <authorList>
            <person name="Klenk H.-P."/>
        </authorList>
    </citation>
    <scope>NUCLEOTIDE SEQUENCE [LARGE SCALE GENOMIC DNA]</scope>
    <source>
        <strain evidence="2 3">DSM 44551</strain>
    </source>
</reference>
<evidence type="ECO:0000256" key="1">
    <source>
        <dbReference type="SAM" id="Phobius"/>
    </source>
</evidence>
<evidence type="ECO:0000313" key="2">
    <source>
        <dbReference type="EMBL" id="MBB5434931.1"/>
    </source>
</evidence>
<dbReference type="AlphaFoldDB" id="A0A7W8QSU8"/>
<keyword evidence="1" id="KW-0472">Membrane</keyword>
<proteinExistence type="predicted"/>
<protein>
    <submittedName>
        <fullName evidence="2">Putative membrane protein</fullName>
    </submittedName>
</protein>
<dbReference type="Proteomes" id="UP000572635">
    <property type="component" value="Unassembled WGS sequence"/>
</dbReference>
<evidence type="ECO:0000313" key="3">
    <source>
        <dbReference type="Proteomes" id="UP000572635"/>
    </source>
</evidence>
<comment type="caution">
    <text evidence="2">The sequence shown here is derived from an EMBL/GenBank/DDBJ whole genome shotgun (WGS) entry which is preliminary data.</text>
</comment>